<keyword evidence="3 6" id="KW-0812">Transmembrane</keyword>
<gene>
    <name evidence="7" type="ORF">DFR74_107164</name>
</gene>
<feature type="transmembrane region" description="Helical" evidence="6">
    <location>
        <begin position="161"/>
        <end position="181"/>
    </location>
</feature>
<comment type="caution">
    <text evidence="7">The sequence shown here is derived from an EMBL/GenBank/DDBJ whole genome shotgun (WGS) entry which is preliminary data.</text>
</comment>
<reference evidence="7 8" key="1">
    <citation type="submission" date="2018-06" db="EMBL/GenBank/DDBJ databases">
        <title>Genomic Encyclopedia of Type Strains, Phase IV (KMG-IV): sequencing the most valuable type-strain genomes for metagenomic binning, comparative biology and taxonomic classification.</title>
        <authorList>
            <person name="Goeker M."/>
        </authorList>
    </citation>
    <scope>NUCLEOTIDE SEQUENCE [LARGE SCALE GENOMIC DNA]</scope>
    <source>
        <strain evidence="7 8">DSM 44599</strain>
    </source>
</reference>
<evidence type="ECO:0000256" key="2">
    <source>
        <dbReference type="ARBA" id="ARBA00022475"/>
    </source>
</evidence>
<evidence type="ECO:0000256" key="4">
    <source>
        <dbReference type="ARBA" id="ARBA00022989"/>
    </source>
</evidence>
<dbReference type="Gene3D" id="1.20.1250.20">
    <property type="entry name" value="MFS general substrate transporter like domains"/>
    <property type="match status" value="1"/>
</dbReference>
<feature type="transmembrane region" description="Helical" evidence="6">
    <location>
        <begin position="383"/>
        <end position="403"/>
    </location>
</feature>
<dbReference type="RefSeq" id="WP_067506904.1">
    <property type="nucleotide sequence ID" value="NZ_QNRE01000007.1"/>
</dbReference>
<name>A0A366DHL3_9NOCA</name>
<feature type="transmembrane region" description="Helical" evidence="6">
    <location>
        <begin position="318"/>
        <end position="340"/>
    </location>
</feature>
<dbReference type="EMBL" id="QNRE01000007">
    <property type="protein sequence ID" value="RBO89486.1"/>
    <property type="molecule type" value="Genomic_DNA"/>
</dbReference>
<organism evidence="7 8">
    <name type="scientific">Nocardia puris</name>
    <dbReference type="NCBI Taxonomy" id="208602"/>
    <lineage>
        <taxon>Bacteria</taxon>
        <taxon>Bacillati</taxon>
        <taxon>Actinomycetota</taxon>
        <taxon>Actinomycetes</taxon>
        <taxon>Mycobacteriales</taxon>
        <taxon>Nocardiaceae</taxon>
        <taxon>Nocardia</taxon>
    </lineage>
</organism>
<keyword evidence="4 6" id="KW-1133">Transmembrane helix</keyword>
<feature type="transmembrane region" description="Helical" evidence="6">
    <location>
        <begin position="294"/>
        <end position="312"/>
    </location>
</feature>
<proteinExistence type="predicted"/>
<dbReference type="Pfam" id="PF07690">
    <property type="entry name" value="MFS_1"/>
    <property type="match status" value="1"/>
</dbReference>
<dbReference type="SUPFAM" id="SSF103473">
    <property type="entry name" value="MFS general substrate transporter"/>
    <property type="match status" value="1"/>
</dbReference>
<evidence type="ECO:0000313" key="8">
    <source>
        <dbReference type="Proteomes" id="UP000252586"/>
    </source>
</evidence>
<keyword evidence="5 6" id="KW-0472">Membrane</keyword>
<dbReference type="OrthoDB" id="9775268at2"/>
<keyword evidence="8" id="KW-1185">Reference proteome</keyword>
<feature type="transmembrane region" description="Helical" evidence="6">
    <location>
        <begin position="116"/>
        <end position="140"/>
    </location>
</feature>
<protein>
    <submittedName>
        <fullName evidence="7">MFS transporter</fullName>
    </submittedName>
</protein>
<feature type="transmembrane region" description="Helical" evidence="6">
    <location>
        <begin position="265"/>
        <end position="287"/>
    </location>
</feature>
<dbReference type="AlphaFoldDB" id="A0A366DHL3"/>
<evidence type="ECO:0000256" key="3">
    <source>
        <dbReference type="ARBA" id="ARBA00022692"/>
    </source>
</evidence>
<keyword evidence="2" id="KW-1003">Cell membrane</keyword>
<evidence type="ECO:0000256" key="5">
    <source>
        <dbReference type="ARBA" id="ARBA00023136"/>
    </source>
</evidence>
<evidence type="ECO:0000313" key="7">
    <source>
        <dbReference type="EMBL" id="RBO89486.1"/>
    </source>
</evidence>
<accession>A0A366DHL3</accession>
<dbReference type="InterPro" id="IPR011701">
    <property type="entry name" value="MFS"/>
</dbReference>
<dbReference type="GO" id="GO:0005886">
    <property type="term" value="C:plasma membrane"/>
    <property type="evidence" value="ECO:0007669"/>
    <property type="project" value="UniProtKB-SubCell"/>
</dbReference>
<evidence type="ECO:0000256" key="1">
    <source>
        <dbReference type="ARBA" id="ARBA00004651"/>
    </source>
</evidence>
<feature type="transmembrane region" description="Helical" evidence="6">
    <location>
        <begin position="88"/>
        <end position="110"/>
    </location>
</feature>
<dbReference type="STRING" id="1210090.GCA_001613185_01992"/>
<dbReference type="InterPro" id="IPR036259">
    <property type="entry name" value="MFS_trans_sf"/>
</dbReference>
<dbReference type="Proteomes" id="UP000252586">
    <property type="component" value="Unassembled WGS sequence"/>
</dbReference>
<dbReference type="CDD" id="cd06173">
    <property type="entry name" value="MFS_MefA_like"/>
    <property type="match status" value="1"/>
</dbReference>
<feature type="transmembrane region" description="Helical" evidence="6">
    <location>
        <begin position="231"/>
        <end position="253"/>
    </location>
</feature>
<dbReference type="PANTHER" id="PTHR23513:SF11">
    <property type="entry name" value="STAPHYLOFERRIN A TRANSPORTER"/>
    <property type="match status" value="1"/>
</dbReference>
<dbReference type="PANTHER" id="PTHR23513">
    <property type="entry name" value="INTEGRAL MEMBRANE EFFLUX PROTEIN-RELATED"/>
    <property type="match status" value="1"/>
</dbReference>
<dbReference type="GO" id="GO:0022857">
    <property type="term" value="F:transmembrane transporter activity"/>
    <property type="evidence" value="ECO:0007669"/>
    <property type="project" value="InterPro"/>
</dbReference>
<comment type="subcellular location">
    <subcellularLocation>
        <location evidence="1">Cell membrane</location>
        <topology evidence="1">Multi-pass membrane protein</topology>
    </subcellularLocation>
</comment>
<evidence type="ECO:0000256" key="6">
    <source>
        <dbReference type="SAM" id="Phobius"/>
    </source>
</evidence>
<sequence>MASPTPDRAVGAHDSAPPLRNRRFLTVMGGEGLSQIGDAAFAISLAWLVVQETGSVAALTGILVAQAVPRGALLLLGGSVTDRRSPRFVLLVCNVARAVAMAAVAVPVLTGSWSLWHLYVLSVLMGVAGAFATPATESVLPQLLKPADFARGNAIQSMVEQVSFLVGPLIGGVLTTVYGAGTAMLVNSVTFGIAAATCLVIPRRAALVAVHAGVAGHLLEGLKHAWDSHSVRMVLLVVSAATLSYSGLFAVGLPTLALSLGSSALGLSILVSSWGAGQLIGAMAAAITGLPQRWGLLIIGMTLAEGVVFILLGQVDDVWWASALLIPLGVGVAYSSDVALPTFIQTTSPPHLLARVSSLLALPRAVFEPVSIALLGLVLQWSVAWGFAVAALPILVAGVILACDRRTRELSATSVGSDTRDRSGVGPGD</sequence>